<dbReference type="AlphaFoldDB" id="A0AA52H9J9"/>
<proteinExistence type="predicted"/>
<evidence type="ECO:0000313" key="2">
    <source>
        <dbReference type="Proteomes" id="UP001268683"/>
    </source>
</evidence>
<keyword evidence="2" id="KW-1185">Reference proteome</keyword>
<name>A0AA52H9J9_9PROT</name>
<evidence type="ECO:0000313" key="1">
    <source>
        <dbReference type="EMBL" id="WND02994.1"/>
    </source>
</evidence>
<dbReference type="RefSeq" id="WP_310798839.1">
    <property type="nucleotide sequence ID" value="NZ_CP123872.1"/>
</dbReference>
<dbReference type="Proteomes" id="UP001268683">
    <property type="component" value="Chromosome"/>
</dbReference>
<sequence>MLNSAAEIIQEIAKDDGALVLPEGAVLRKVTLYEPLIIALPAPVATTYFWFHKGQEVRSFQGPVCI</sequence>
<reference evidence="1" key="1">
    <citation type="submission" date="2023-04" db="EMBL/GenBank/DDBJ databases">
        <title>Complete genome sequence of Temperatibacter marinus.</title>
        <authorList>
            <person name="Rong J.-C."/>
            <person name="Yi M.-L."/>
            <person name="Zhao Q."/>
        </authorList>
    </citation>
    <scope>NUCLEOTIDE SEQUENCE</scope>
    <source>
        <strain evidence="1">NBRC 110045</strain>
    </source>
</reference>
<protein>
    <submittedName>
        <fullName evidence="1">Uncharacterized protein</fullName>
    </submittedName>
</protein>
<dbReference type="EMBL" id="CP123872">
    <property type="protein sequence ID" value="WND02994.1"/>
    <property type="molecule type" value="Genomic_DNA"/>
</dbReference>
<organism evidence="1 2">
    <name type="scientific">Temperatibacter marinus</name>
    <dbReference type="NCBI Taxonomy" id="1456591"/>
    <lineage>
        <taxon>Bacteria</taxon>
        <taxon>Pseudomonadati</taxon>
        <taxon>Pseudomonadota</taxon>
        <taxon>Alphaproteobacteria</taxon>
        <taxon>Kordiimonadales</taxon>
        <taxon>Temperatibacteraceae</taxon>
        <taxon>Temperatibacter</taxon>
    </lineage>
</organism>
<accession>A0AA52H9J9</accession>
<gene>
    <name evidence="1" type="ORF">QGN29_01270</name>
</gene>
<dbReference type="KEGG" id="tmk:QGN29_01270"/>